<comment type="caution">
    <text evidence="4">The sequence shown here is derived from an EMBL/GenBank/DDBJ whole genome shotgun (WGS) entry which is preliminary data.</text>
</comment>
<dbReference type="Gene3D" id="3.40.50.1820">
    <property type="entry name" value="alpha/beta hydrolase"/>
    <property type="match status" value="1"/>
</dbReference>
<dbReference type="Pfam" id="PF07676">
    <property type="entry name" value="PD40"/>
    <property type="match status" value="2"/>
</dbReference>
<reference evidence="4 5" key="2">
    <citation type="submission" date="2019-09" db="EMBL/GenBank/DDBJ databases">
        <authorList>
            <person name="Mazur A."/>
        </authorList>
    </citation>
    <scope>NUCLEOTIDE SEQUENCE [LARGE SCALE GENOMIC DNA]</scope>
    <source>
        <strain evidence="4 5">3729k</strain>
    </source>
</reference>
<dbReference type="PANTHER" id="PTHR42776">
    <property type="entry name" value="SERINE PEPTIDASE S9 FAMILY MEMBER"/>
    <property type="match status" value="1"/>
</dbReference>
<dbReference type="Gene3D" id="2.120.10.30">
    <property type="entry name" value="TolB, C-terminal domain"/>
    <property type="match status" value="2"/>
</dbReference>
<dbReference type="PANTHER" id="PTHR42776:SF27">
    <property type="entry name" value="DIPEPTIDYL PEPTIDASE FAMILY MEMBER 6"/>
    <property type="match status" value="1"/>
</dbReference>
<dbReference type="Pfam" id="PF00326">
    <property type="entry name" value="Peptidase_S9"/>
    <property type="match status" value="1"/>
</dbReference>
<dbReference type="InterPro" id="IPR011659">
    <property type="entry name" value="WD40"/>
</dbReference>
<dbReference type="Proteomes" id="UP000322165">
    <property type="component" value="Unassembled WGS sequence"/>
</dbReference>
<evidence type="ECO:0000259" key="3">
    <source>
        <dbReference type="Pfam" id="PF00326"/>
    </source>
</evidence>
<reference evidence="4 5" key="1">
    <citation type="submission" date="2019-09" db="EMBL/GenBank/DDBJ databases">
        <title>Arenimonas chukotkensis sp. nov., a bacterium isolated from Chukotka hot spring, Arctic region, Russia.</title>
        <authorList>
            <person name="Zayulina K.S."/>
            <person name="Prokofeva M.I."/>
            <person name="Elcheninov A.G."/>
            <person name="Novikov A."/>
            <person name="Kochetkova T.V."/>
            <person name="Kublanov I.V."/>
        </authorList>
    </citation>
    <scope>NUCLEOTIDE SEQUENCE [LARGE SCALE GENOMIC DNA]</scope>
    <source>
        <strain evidence="4 5">3729k</strain>
    </source>
</reference>
<keyword evidence="2" id="KW-0645">Protease</keyword>
<evidence type="ECO:0000313" key="5">
    <source>
        <dbReference type="Proteomes" id="UP000322165"/>
    </source>
</evidence>
<keyword evidence="1" id="KW-0378">Hydrolase</keyword>
<feature type="domain" description="Peptidase S9 prolyl oligopeptidase catalytic" evidence="3">
    <location>
        <begin position="406"/>
        <end position="612"/>
    </location>
</feature>
<accession>A0A5B2Z9S3</accession>
<dbReference type="InterPro" id="IPR001375">
    <property type="entry name" value="Peptidase_S9_cat"/>
</dbReference>
<sequence length="615" mass="68665">MENLPEVPAELIERLDRYQNTRGATFSGWLEDGSLLVTTRFGETSQVHRVAMPMGMREQLTFYREPVSAVTAAPAAGADGFVFGKDVGGSEFWQLHWYDLDSREVSLLTDGGRSQNTAPLWSHDGRWLAWSSTARNGTDYDLWLRDMAGGEARIVLQQGGMWLPMDFSPESGRLLVMKYVSINESYPGELDLATGELRMFPVDGGKAAFRAFRYAPDGRSVYYVSDEGREFLTLFQHDPRGGAPTALSAHVPWDVRELAIAADGRHLAYVSNEDGISRLRVLSLPDHRELDLPELPIGVIGSLGFSPDGRRLALTLNSATSPSDVYVLDLAQGKLARWTQSEVGGLDASRFRAPELVRFPTFDEVEGQPRTIPAFYYRPEGEGPFPVVISIHGGPESQALPVFNPNTQFLLNELKVAVLVPNVRGSAGYGKTYLQLDNGLKREDSVRDIGALLEWIATRPELDATRVGVMGGSYGGYMVLASMVHYDDRLRAGIDVVGISHFRTFLENTESYRRDLRRAEYGDERIPEIAAFHERIAPLNNAHRITRPLFVAQGYNDPRVPWTEAEQIVKAVRGNGGEVWYLMFRDEGHGFRKKSNSDFFNAAAMLFWQKHLLGK</sequence>
<keyword evidence="2" id="KW-0720">Serine protease</keyword>
<dbReference type="InterPro" id="IPR029058">
    <property type="entry name" value="AB_hydrolase_fold"/>
</dbReference>
<evidence type="ECO:0000313" key="4">
    <source>
        <dbReference type="EMBL" id="KAA2284020.1"/>
    </source>
</evidence>
<dbReference type="GO" id="GO:0004252">
    <property type="term" value="F:serine-type endopeptidase activity"/>
    <property type="evidence" value="ECO:0007669"/>
    <property type="project" value="TreeGrafter"/>
</dbReference>
<dbReference type="SUPFAM" id="SSF82171">
    <property type="entry name" value="DPP6 N-terminal domain-like"/>
    <property type="match status" value="1"/>
</dbReference>
<dbReference type="SUPFAM" id="SSF53474">
    <property type="entry name" value="alpha/beta-Hydrolases"/>
    <property type="match status" value="1"/>
</dbReference>
<evidence type="ECO:0000256" key="2">
    <source>
        <dbReference type="ARBA" id="ARBA00022825"/>
    </source>
</evidence>
<dbReference type="GO" id="GO:0006508">
    <property type="term" value="P:proteolysis"/>
    <property type="evidence" value="ECO:0007669"/>
    <property type="project" value="InterPro"/>
</dbReference>
<keyword evidence="5" id="KW-1185">Reference proteome</keyword>
<name>A0A5B2Z9S3_9GAMM</name>
<protein>
    <submittedName>
        <fullName evidence="4">Prolyl oligopeptidase family serine peptidase</fullName>
    </submittedName>
</protein>
<organism evidence="4 5">
    <name type="scientific">Arenimonas fontis</name>
    <dbReference type="NCBI Taxonomy" id="2608255"/>
    <lineage>
        <taxon>Bacteria</taxon>
        <taxon>Pseudomonadati</taxon>
        <taxon>Pseudomonadota</taxon>
        <taxon>Gammaproteobacteria</taxon>
        <taxon>Lysobacterales</taxon>
        <taxon>Lysobacteraceae</taxon>
        <taxon>Arenimonas</taxon>
    </lineage>
</organism>
<evidence type="ECO:0000256" key="1">
    <source>
        <dbReference type="ARBA" id="ARBA00022801"/>
    </source>
</evidence>
<dbReference type="EMBL" id="VUOD01000012">
    <property type="protein sequence ID" value="KAA2284020.1"/>
    <property type="molecule type" value="Genomic_DNA"/>
</dbReference>
<gene>
    <name evidence="4" type="ORF">F0415_11380</name>
</gene>
<proteinExistence type="predicted"/>
<dbReference type="InterPro" id="IPR011042">
    <property type="entry name" value="6-blade_b-propeller_TolB-like"/>
</dbReference>
<dbReference type="AlphaFoldDB" id="A0A5B2Z9S3"/>